<feature type="domain" description="HTH araC/xylS-type" evidence="3">
    <location>
        <begin position="221"/>
        <end position="319"/>
    </location>
</feature>
<evidence type="ECO:0000256" key="2">
    <source>
        <dbReference type="ARBA" id="ARBA00023163"/>
    </source>
</evidence>
<proteinExistence type="predicted"/>
<evidence type="ECO:0000259" key="3">
    <source>
        <dbReference type="PROSITE" id="PS01124"/>
    </source>
</evidence>
<dbReference type="Gene3D" id="1.10.10.60">
    <property type="entry name" value="Homeodomain-like"/>
    <property type="match status" value="1"/>
</dbReference>
<dbReference type="InterPro" id="IPR009057">
    <property type="entry name" value="Homeodomain-like_sf"/>
</dbReference>
<evidence type="ECO:0000313" key="4">
    <source>
        <dbReference type="EMBL" id="OAH97503.1"/>
    </source>
</evidence>
<evidence type="ECO:0000256" key="1">
    <source>
        <dbReference type="ARBA" id="ARBA00023015"/>
    </source>
</evidence>
<sequence length="320" mass="36256">MTDTKKAGYKRLNSDELSMQSVPQQHCWHQSLPAQLGVGRSLIFQLDPSLTYIETTYQPLHDLAIASKIDFGEPHLVVTLGISGHTRFIDSEKHELTFSEGNTTITSFDSSSGERQYQANKPIKQLRFSIGKRWMDRYLGENESACFFRKNALQLLSCRPSHNQSLTAARQLLVCDLSAPLAPLTLTGHVMTILANELNGLCRPEKYAYSRFDQASRHMADQAREILVLHYQDPPSLENLAKTLGITPFKLKNLFQHYFNNTPYGVVTEIRMQHAYRALASTRQPISLVAEMVGYRHASNFSLAFSKYFGVSPKQISKKR</sequence>
<dbReference type="Proteomes" id="UP000077763">
    <property type="component" value="Unassembled WGS sequence"/>
</dbReference>
<dbReference type="InterPro" id="IPR018060">
    <property type="entry name" value="HTH_AraC"/>
</dbReference>
<evidence type="ECO:0000313" key="5">
    <source>
        <dbReference type="Proteomes" id="UP000077763"/>
    </source>
</evidence>
<comment type="caution">
    <text evidence="4">The sequence shown here is derived from an EMBL/GenBank/DDBJ whole genome shotgun (WGS) entry which is preliminary data.</text>
</comment>
<keyword evidence="2" id="KW-0804">Transcription</keyword>
<dbReference type="SUPFAM" id="SSF46689">
    <property type="entry name" value="Homeodomain-like"/>
    <property type="match status" value="1"/>
</dbReference>
<dbReference type="GO" id="GO:0003700">
    <property type="term" value="F:DNA-binding transcription factor activity"/>
    <property type="evidence" value="ECO:0007669"/>
    <property type="project" value="InterPro"/>
</dbReference>
<dbReference type="PROSITE" id="PS01124">
    <property type="entry name" value="HTH_ARAC_FAMILY_2"/>
    <property type="match status" value="1"/>
</dbReference>
<dbReference type="EMBL" id="LUUH01000099">
    <property type="protein sequence ID" value="OAH97503.1"/>
    <property type="molecule type" value="Genomic_DNA"/>
</dbReference>
<dbReference type="InterPro" id="IPR053142">
    <property type="entry name" value="PchR_regulatory_protein"/>
</dbReference>
<reference evidence="4 5" key="1">
    <citation type="submission" date="2016-03" db="EMBL/GenBank/DDBJ databases">
        <authorList>
            <person name="Ploux O."/>
        </authorList>
    </citation>
    <scope>NUCLEOTIDE SEQUENCE [LARGE SCALE GENOMIC DNA]</scope>
    <source>
        <strain evidence="4 5">R-45371</strain>
    </source>
</reference>
<protein>
    <submittedName>
        <fullName evidence="4">AraC family transcriptional regulator</fullName>
    </submittedName>
</protein>
<dbReference type="GO" id="GO:0043565">
    <property type="term" value="F:sequence-specific DNA binding"/>
    <property type="evidence" value="ECO:0007669"/>
    <property type="project" value="InterPro"/>
</dbReference>
<organism evidence="4 5">
    <name type="scientific">Methylomonas methanica</name>
    <dbReference type="NCBI Taxonomy" id="421"/>
    <lineage>
        <taxon>Bacteria</taxon>
        <taxon>Pseudomonadati</taxon>
        <taxon>Pseudomonadota</taxon>
        <taxon>Gammaproteobacteria</taxon>
        <taxon>Methylococcales</taxon>
        <taxon>Methylococcaceae</taxon>
        <taxon>Methylomonas</taxon>
    </lineage>
</organism>
<dbReference type="SMART" id="SM00342">
    <property type="entry name" value="HTH_ARAC"/>
    <property type="match status" value="1"/>
</dbReference>
<name>A0A177LW62_METMH</name>
<dbReference type="Pfam" id="PF12833">
    <property type="entry name" value="HTH_18"/>
    <property type="match status" value="1"/>
</dbReference>
<dbReference type="RefSeq" id="WP_064038564.1">
    <property type="nucleotide sequence ID" value="NZ_LUUH01000099.1"/>
</dbReference>
<dbReference type="PANTHER" id="PTHR47893:SF1">
    <property type="entry name" value="REGULATORY PROTEIN PCHR"/>
    <property type="match status" value="1"/>
</dbReference>
<accession>A0A177LW62</accession>
<dbReference type="AlphaFoldDB" id="A0A177LW62"/>
<keyword evidence="1" id="KW-0805">Transcription regulation</keyword>
<dbReference type="PANTHER" id="PTHR47893">
    <property type="entry name" value="REGULATORY PROTEIN PCHR"/>
    <property type="match status" value="1"/>
</dbReference>
<gene>
    <name evidence="4" type="ORF">A1353_02525</name>
</gene>